<feature type="domain" description="Thioredoxin-like fold" evidence="1">
    <location>
        <begin position="222"/>
        <end position="310"/>
    </location>
</feature>
<evidence type="ECO:0000313" key="3">
    <source>
        <dbReference type="Proteomes" id="UP000245699"/>
    </source>
</evidence>
<dbReference type="SUPFAM" id="SSF52833">
    <property type="entry name" value="Thioredoxin-like"/>
    <property type="match status" value="1"/>
</dbReference>
<dbReference type="InterPro" id="IPR012336">
    <property type="entry name" value="Thioredoxin-like_fold"/>
</dbReference>
<dbReference type="AlphaFoldDB" id="A0A2T9YV28"/>
<organism evidence="2 3">
    <name type="scientific">Furculomyces boomerangus</name>
    <dbReference type="NCBI Taxonomy" id="61424"/>
    <lineage>
        <taxon>Eukaryota</taxon>
        <taxon>Fungi</taxon>
        <taxon>Fungi incertae sedis</taxon>
        <taxon>Zoopagomycota</taxon>
        <taxon>Kickxellomycotina</taxon>
        <taxon>Harpellomycetes</taxon>
        <taxon>Harpellales</taxon>
        <taxon>Harpellaceae</taxon>
        <taxon>Furculomyces</taxon>
    </lineage>
</organism>
<dbReference type="OrthoDB" id="409136at2759"/>
<gene>
    <name evidence="2" type="ORF">BB559_002491</name>
</gene>
<dbReference type="InterPro" id="IPR036249">
    <property type="entry name" value="Thioredoxin-like_sf"/>
</dbReference>
<comment type="caution">
    <text evidence="2">The sequence shown here is derived from an EMBL/GenBank/DDBJ whole genome shotgun (WGS) entry which is preliminary data.</text>
</comment>
<dbReference type="EMBL" id="MBFT01000158">
    <property type="protein sequence ID" value="PVU96146.1"/>
    <property type="molecule type" value="Genomic_DNA"/>
</dbReference>
<evidence type="ECO:0000259" key="1">
    <source>
        <dbReference type="Pfam" id="PF13905"/>
    </source>
</evidence>
<evidence type="ECO:0000313" key="2">
    <source>
        <dbReference type="EMBL" id="PVU96146.1"/>
    </source>
</evidence>
<keyword evidence="3" id="KW-1185">Reference proteome</keyword>
<dbReference type="Proteomes" id="UP000245699">
    <property type="component" value="Unassembled WGS sequence"/>
</dbReference>
<accession>A0A2T9YV28</accession>
<name>A0A2T9YV28_9FUNG</name>
<proteinExistence type="predicted"/>
<dbReference type="Gene3D" id="3.40.30.10">
    <property type="entry name" value="Glutaredoxin"/>
    <property type="match status" value="1"/>
</dbReference>
<reference evidence="2 3" key="1">
    <citation type="journal article" date="2018" name="MBio">
        <title>Comparative Genomics Reveals the Core Gene Toolbox for the Fungus-Insect Symbiosis.</title>
        <authorList>
            <person name="Wang Y."/>
            <person name="Stata M."/>
            <person name="Wang W."/>
            <person name="Stajich J.E."/>
            <person name="White M.M."/>
            <person name="Moncalvo J.M."/>
        </authorList>
    </citation>
    <scope>NUCLEOTIDE SEQUENCE [LARGE SCALE GENOMIC DNA]</scope>
    <source>
        <strain evidence="2 3">AUS-77-4</strain>
    </source>
</reference>
<protein>
    <recommendedName>
        <fullName evidence="1">Thioredoxin-like fold domain-containing protein</fullName>
    </recommendedName>
</protein>
<dbReference type="Pfam" id="PF13905">
    <property type="entry name" value="Thioredoxin_8"/>
    <property type="match status" value="1"/>
</dbReference>
<sequence>MLNTKTEQIYTRNIYLECFDSEQTAVNTDAYQVKQRKQSLSIKKSYTYPDVILDTYKSTIVNNSIKNDSQTSIDSNKTIRYSNDLTPITHNLSLHQNELNLSKKSPIFDESSSSTTTLIGLRRKLSTKVSPLQSIPVYRGRYSVSTDTSSATTPISAMAIRRFSIKSKKTNTQDMNIKISKDAAKESAYKLMLNGDDMLSYFDGLIACNGEFVTDRLSLLGGKNIAVYFSDCDSSQVTWTTAKLLELCKYKKDDTVFIYIPINQSFEDMKTVLEETGVYSIPSFKHRTINMLCAKYKINTFPTLMIIDKDSTRKTLPTIHFGSEKICSLVDSEIPSEYSLDIQNPEVKQQQTEKILKWFKIGPWK</sequence>